<reference evidence="2" key="1">
    <citation type="journal article" date="1999" name="Methods Enzymol.">
        <title>High-efficiency full-length cDNA cloning.</title>
        <authorList>
            <person name="Carninci P."/>
            <person name="Hayashizaki Y."/>
        </authorList>
    </citation>
    <scope>NUCLEOTIDE SEQUENCE</scope>
    <source>
        <strain evidence="2">C57BL/6J</strain>
        <tissue evidence="2">Thymus</tissue>
    </source>
</reference>
<accession>Q3V3C1</accession>
<dbReference type="PANTHER" id="PTHR21694">
    <property type="entry name" value="COILED-COIL DOMAIN-CONTAINING PROTEIN 63"/>
    <property type="match status" value="1"/>
</dbReference>
<dbReference type="Proteomes" id="UP000000589">
    <property type="component" value="Chromosome 7"/>
</dbReference>
<reference evidence="2" key="7">
    <citation type="journal article" date="2005" name="Science">
        <title>The Transcriptional Landscape of the Mammalian Genome.</title>
        <authorList>
            <consortium name="The FANTOM Consortium"/>
            <consortium name="Riken Genome Exploration Research Group and Genome Science Group (Genome Network Project Core Group)"/>
        </authorList>
    </citation>
    <scope>NUCLEOTIDE SEQUENCE</scope>
    <source>
        <strain evidence="2">C57BL/6J</strain>
        <tissue evidence="2">Thymus</tissue>
    </source>
</reference>
<name>Q3V3C1_MOUSE</name>
<keyword evidence="5" id="KW-1185">Reference proteome</keyword>
<sequence>MSRMRLGPPTRSARSEEGSEIFLEGSVDGELSRLQRQCKMMELERRAYSKEVHQRLRKQVEEIRQLEMLRAKLQTQINVAQSQVKRLGDKKHLAEMECLLKSRAQVQVEIEALQEQNRALDKQVGSPSWPPSYQTL</sequence>
<dbReference type="UCSC" id="uc009gxx.1">
    <property type="organism name" value="mouse"/>
</dbReference>
<dbReference type="ProteomicsDB" id="329173"/>
<evidence type="ECO:0000313" key="2">
    <source>
        <dbReference type="EMBL" id="BAE20617.1"/>
    </source>
</evidence>
<reference evidence="3 5" key="9">
    <citation type="journal article" date="2009" name="PLoS Biol.">
        <title>Lineage-specific biology revealed by a finished genome assembly of the mouse.</title>
        <authorList>
            <consortium name="Mouse Genome Sequencing Consortium"/>
            <person name="Church D.M."/>
            <person name="Goodstadt L."/>
            <person name="Hillier L.W."/>
            <person name="Zody M.C."/>
            <person name="Goldstein S."/>
            <person name="She X."/>
            <person name="Bult C.J."/>
            <person name="Agarwala R."/>
            <person name="Cherry J.L."/>
            <person name="DiCuccio M."/>
            <person name="Hlavina W."/>
            <person name="Kapustin Y."/>
            <person name="Meric P."/>
            <person name="Maglott D."/>
            <person name="Birtle Z."/>
            <person name="Marques A.C."/>
            <person name="Graves T."/>
            <person name="Zhou S."/>
            <person name="Teague B."/>
            <person name="Potamousis K."/>
            <person name="Churas C."/>
            <person name="Place M."/>
            <person name="Herschleb J."/>
            <person name="Runnheim R."/>
            <person name="Forrest D."/>
            <person name="Amos-Landgraf J."/>
            <person name="Schwartz D.C."/>
            <person name="Cheng Z."/>
            <person name="Lindblad-Toh K."/>
            <person name="Eichler E.E."/>
            <person name="Ponting C.P."/>
        </authorList>
    </citation>
    <scope>NUCLEOTIDE SEQUENCE [LARGE SCALE GENOMIC DNA]</scope>
    <source>
        <strain evidence="3 5">C57BL/6J</strain>
    </source>
</reference>
<reference evidence="3" key="11">
    <citation type="submission" date="2025-05" db="UniProtKB">
        <authorList>
            <consortium name="Ensembl"/>
        </authorList>
    </citation>
    <scope>IDENTIFICATION</scope>
    <source>
        <strain evidence="3">C57BL/6J</strain>
    </source>
</reference>
<dbReference type="VEuPathDB" id="HostDB:ENSMUSG00000040189"/>
<dbReference type="AGR" id="MGI:2446120"/>
<reference evidence="2" key="8">
    <citation type="journal article" date="2005" name="Science">
        <title>Antisense Transcription in the Mammalian Transcriptome.</title>
        <authorList>
            <consortium name="RIKEN Genome Exploration Research Group and Genome Science Group (Genome Network Project Core Group) and the FANTOM Consortium"/>
        </authorList>
    </citation>
    <scope>NUCLEOTIDE SEQUENCE</scope>
    <source>
        <strain evidence="2">C57BL/6J</strain>
        <tissue evidence="2">Thymus</tissue>
    </source>
</reference>
<keyword evidence="6" id="KW-1267">Proteomics identification</keyword>
<dbReference type="GeneTree" id="ENSGT00950000183364"/>
<keyword evidence="1" id="KW-0175">Coiled coil</keyword>
<dbReference type="SMR" id="Q3V3C1"/>
<reference evidence="2" key="5">
    <citation type="submission" date="2001-07" db="EMBL/GenBank/DDBJ databases">
        <authorList>
            <person name="Adachi J."/>
            <person name="Aizawa K."/>
            <person name="Akimura T."/>
            <person name="Arakawa T."/>
            <person name="Bono H."/>
            <person name="Carninci P."/>
            <person name="Fukuda S."/>
            <person name="Furuno M."/>
            <person name="Hanagaki T."/>
            <person name="Hara A."/>
            <person name="Hashizume W."/>
            <person name="Hayashida K."/>
            <person name="Hayatsu N."/>
            <person name="Hiramoto K."/>
            <person name="Hiraoka T."/>
            <person name="Hirozane T."/>
            <person name="Hori F."/>
            <person name="Imotani K."/>
            <person name="Ishii Y."/>
            <person name="Itoh M."/>
            <person name="Kagawa I."/>
            <person name="Kasukawa T."/>
            <person name="Katoh H."/>
            <person name="Kawai J."/>
            <person name="Kojima Y."/>
            <person name="Kondo S."/>
            <person name="Konno H."/>
            <person name="Kouda M."/>
            <person name="Koya S."/>
            <person name="Kurihara C."/>
            <person name="Matsuyama T."/>
            <person name="Miyazaki A."/>
            <person name="Murata M."/>
            <person name="Nakamura M."/>
            <person name="Nishi K."/>
            <person name="Nomura K."/>
            <person name="Numazaki R."/>
            <person name="Ohno M."/>
            <person name="Ohsato N."/>
            <person name="Okazaki Y."/>
            <person name="Saito R."/>
            <person name="Saitoh H."/>
            <person name="Sakai C."/>
            <person name="Sakai K."/>
            <person name="Sakazume N."/>
            <person name="Sano H."/>
            <person name="Sasaki D."/>
            <person name="Shibata K."/>
            <person name="Shinagawa A."/>
            <person name="Shiraki T."/>
            <person name="Sogabe Y."/>
            <person name="Tagami M."/>
            <person name="Tagawa A."/>
            <person name="Takahashi F."/>
            <person name="Takaku-Akahira S."/>
            <person name="Takeda Y."/>
            <person name="Tanaka T."/>
            <person name="Tomaru A."/>
            <person name="Toya T."/>
            <person name="Yasunishi A."/>
            <person name="Muramatsu M."/>
            <person name="Hayashizaki Y."/>
        </authorList>
    </citation>
    <scope>NUCLEOTIDE SEQUENCE</scope>
    <source>
        <strain evidence="2">C57BL/6J</strain>
        <tissue evidence="2">Thymus</tissue>
    </source>
</reference>
<evidence type="ECO:0000313" key="4">
    <source>
        <dbReference type="MGI" id="MGI:2446120"/>
    </source>
</evidence>
<dbReference type="ExpressionAtlas" id="Q3V3C1">
    <property type="expression patterns" value="baseline and differential"/>
</dbReference>
<evidence type="ECO:0000256" key="1">
    <source>
        <dbReference type="SAM" id="Coils"/>
    </source>
</evidence>
<feature type="coiled-coil region" evidence="1">
    <location>
        <begin position="31"/>
        <end position="123"/>
    </location>
</feature>
<organism evidence="2">
    <name type="scientific">Mus musculus</name>
    <name type="common">Mouse</name>
    <dbReference type="NCBI Taxonomy" id="10090"/>
    <lineage>
        <taxon>Eukaryota</taxon>
        <taxon>Metazoa</taxon>
        <taxon>Chordata</taxon>
        <taxon>Craniata</taxon>
        <taxon>Vertebrata</taxon>
        <taxon>Euteleostomi</taxon>
        <taxon>Mammalia</taxon>
        <taxon>Eutheria</taxon>
        <taxon>Euarchontoglires</taxon>
        <taxon>Glires</taxon>
        <taxon>Rodentia</taxon>
        <taxon>Myomorpha</taxon>
        <taxon>Muroidea</taxon>
        <taxon>Muridae</taxon>
        <taxon>Murinae</taxon>
        <taxon>Mus</taxon>
        <taxon>Mus</taxon>
    </lineage>
</organism>
<reference evidence="2" key="4">
    <citation type="journal article" date="2001" name="Nature">
        <title>Functional annotation of a full-length mouse cDNA collection.</title>
        <authorList>
            <consortium name="The RIKEN Genome Exploration Research Group Phase II Team and the FANTOM Consortium"/>
        </authorList>
    </citation>
    <scope>NUCLEOTIDE SEQUENCE</scope>
    <source>
        <strain evidence="2">C57BL/6J</strain>
        <tissue evidence="2">Thymus</tissue>
    </source>
</reference>
<dbReference type="Bgee" id="ENSMUSG00000040189">
    <property type="expression patterns" value="Expressed in choroid plexus of lateral ventricle and 84 other cell types or tissues"/>
</dbReference>
<dbReference type="AlphaFoldDB" id="Q3V3C1"/>
<dbReference type="InterPro" id="IPR051876">
    <property type="entry name" value="ODA-DC/CCD"/>
</dbReference>
<evidence type="ECO:0000313" key="5">
    <source>
        <dbReference type="Proteomes" id="UP000000589"/>
    </source>
</evidence>
<gene>
    <name evidence="3 4" type="primary">Odad1</name>
    <name evidence="4" type="synonym">BC013491</name>
    <name evidence="4" type="synonym">Ccdc114</name>
</gene>
<dbReference type="EMBL" id="AK042062">
    <property type="protein sequence ID" value="BAE20617.1"/>
    <property type="molecule type" value="mRNA"/>
</dbReference>
<reference evidence="3" key="10">
    <citation type="journal article" date="2011" name="PLoS Biol.">
        <title>Modernizing reference genome assemblies.</title>
        <authorList>
            <person name="Church D.M."/>
            <person name="Schneider V.A."/>
            <person name="Graves T."/>
            <person name="Auger K."/>
            <person name="Cunningham F."/>
            <person name="Bouk N."/>
            <person name="Chen H.C."/>
            <person name="Agarwala R."/>
            <person name="McLaren W.M."/>
            <person name="Ritchie G.R."/>
            <person name="Albracht D."/>
            <person name="Kremitzki M."/>
            <person name="Rock S."/>
            <person name="Kotkiewicz H."/>
            <person name="Kremitzki C."/>
            <person name="Wollam A."/>
            <person name="Trani L."/>
            <person name="Fulton L."/>
            <person name="Fulton R."/>
            <person name="Matthews L."/>
            <person name="Whitehead S."/>
            <person name="Chow W."/>
            <person name="Torrance J."/>
            <person name="Dunn M."/>
            <person name="Harden G."/>
            <person name="Threadgold G."/>
            <person name="Wood J."/>
            <person name="Collins J."/>
            <person name="Heath P."/>
            <person name="Griffiths G."/>
            <person name="Pelan S."/>
            <person name="Grafham D."/>
            <person name="Eichler E.E."/>
            <person name="Weinstock G."/>
            <person name="Mardis E.R."/>
            <person name="Wilson R.K."/>
            <person name="Howe K."/>
            <person name="Flicek P."/>
            <person name="Hubbard T."/>
        </authorList>
    </citation>
    <scope>NUCLEOTIDE SEQUENCE [LARGE SCALE GENOMIC DNA]</scope>
    <source>
        <strain evidence="3">C57BL/6J</strain>
    </source>
</reference>
<proteinExistence type="evidence at protein level"/>
<reference evidence="2" key="6">
    <citation type="journal article" date="2002" name="Nature">
        <title>Analysis of the mouse transcriptome based on functional annotation of 60,770 full-length cDNAs.</title>
        <authorList>
            <consortium name="The FANTOM Consortium and the RIKEN Genome Exploration Research Group Phase I and II Team"/>
        </authorList>
    </citation>
    <scope>NUCLEOTIDE SEQUENCE</scope>
    <source>
        <strain evidence="2">C57BL/6J</strain>
        <tissue evidence="2">Thymus</tissue>
    </source>
</reference>
<evidence type="ECO:0000313" key="3">
    <source>
        <dbReference type="Ensembl" id="ENSMUSP00000147658.2"/>
    </source>
</evidence>
<reference evidence="2" key="3">
    <citation type="journal article" date="2000" name="Genome Res.">
        <title>RIKEN integrated sequence analysis (RISA) system--384-format sequencing pipeline with 384 multicapillary sequencer.</title>
        <authorList>
            <person name="Shibata K."/>
            <person name="Itoh M."/>
            <person name="Aizawa K."/>
            <person name="Nagaoka S."/>
            <person name="Sasaki N."/>
            <person name="Carninci P."/>
            <person name="Konno H."/>
            <person name="Akiyama J."/>
            <person name="Nishi K."/>
            <person name="Kitsunai T."/>
            <person name="Tashiro H."/>
            <person name="Itoh M."/>
            <person name="Sumi N."/>
            <person name="Ishii Y."/>
            <person name="Nakamura S."/>
            <person name="Hazama M."/>
            <person name="Nishine T."/>
            <person name="Harada A."/>
            <person name="Yamamoto R."/>
            <person name="Matsumoto H."/>
            <person name="Sakaguchi S."/>
            <person name="Ikegami T."/>
            <person name="Kashiwagi K."/>
            <person name="Fujiwake S."/>
            <person name="Inoue K."/>
            <person name="Togawa Y."/>
            <person name="Izawa M."/>
            <person name="Ohara E."/>
            <person name="Watahiki M."/>
            <person name="Yoneda Y."/>
            <person name="Ishikawa T."/>
            <person name="Ozawa K."/>
            <person name="Tanaka T."/>
            <person name="Matsuura S."/>
            <person name="Kawai J."/>
            <person name="Okazaki Y."/>
            <person name="Muramatsu M."/>
            <person name="Inoue Y."/>
            <person name="Kira A."/>
            <person name="Hayashizaki Y."/>
        </authorList>
    </citation>
    <scope>NUCLEOTIDE SEQUENCE</scope>
    <source>
        <strain evidence="2">C57BL/6J</strain>
        <tissue evidence="2">Thymus</tissue>
    </source>
</reference>
<protein>
    <submittedName>
        <fullName evidence="3">Outer dynein arm docking complex subunit 1</fullName>
    </submittedName>
</protein>
<reference evidence="2" key="2">
    <citation type="journal article" date="2000" name="Genome Res.">
        <title>Normalization and subtraction of cap-trapper-selected cDNAs to prepare full-length cDNA libraries for rapid discovery of new genes.</title>
        <authorList>
            <person name="Carninci P."/>
            <person name="Shibata Y."/>
            <person name="Hayatsu N."/>
            <person name="Sugahara Y."/>
            <person name="Shibata K."/>
            <person name="Itoh M."/>
            <person name="Konno H."/>
            <person name="Okazaki Y."/>
            <person name="Muramatsu M."/>
            <person name="Hayashizaki Y."/>
        </authorList>
    </citation>
    <scope>NUCLEOTIDE SEQUENCE</scope>
    <source>
        <strain evidence="2">C57BL/6J</strain>
        <tissue evidence="2">Thymus</tissue>
    </source>
</reference>
<dbReference type="Ensembl" id="ENSMUST00000210602.2">
    <property type="protein sequence ID" value="ENSMUSP00000147658.2"/>
    <property type="gene ID" value="ENSMUSG00000040189.19"/>
</dbReference>
<evidence type="ECO:0007829" key="6">
    <source>
        <dbReference type="ProteomicsDB" id="Q3V3C1"/>
    </source>
</evidence>
<dbReference type="PANTHER" id="PTHR21694:SF35">
    <property type="entry name" value="OUTER DYNEIN ARM-DOCKING COMPLEX SUBUNIT 1"/>
    <property type="match status" value="1"/>
</dbReference>
<dbReference type="MGI" id="MGI:2446120">
    <property type="gene designation" value="Odad1"/>
</dbReference>